<keyword evidence="2" id="KW-1185">Reference proteome</keyword>
<proteinExistence type="predicted"/>
<comment type="caution">
    <text evidence="1">The sequence shown here is derived from an EMBL/GenBank/DDBJ whole genome shotgun (WGS) entry which is preliminary data.</text>
</comment>
<evidence type="ECO:0000313" key="2">
    <source>
        <dbReference type="Proteomes" id="UP000035963"/>
    </source>
</evidence>
<dbReference type="AlphaFoldDB" id="A0A0J1D4J6"/>
<protein>
    <submittedName>
        <fullName evidence="1">Uncharacterized protein</fullName>
    </submittedName>
</protein>
<sequence length="61" mass="6860">MRVFVRNPWFLPGFGSQDHAGITRLAGPGLWKPGAVKDQTPLQILTIRQMLQRVAFIMPTV</sequence>
<dbReference type="Proteomes" id="UP000035963">
    <property type="component" value="Unassembled WGS sequence"/>
</dbReference>
<organism evidence="1 2">
    <name type="scientific">Caballeronia mineralivorans PML1(12)</name>
    <dbReference type="NCBI Taxonomy" id="908627"/>
    <lineage>
        <taxon>Bacteria</taxon>
        <taxon>Pseudomonadati</taxon>
        <taxon>Pseudomonadota</taxon>
        <taxon>Betaproteobacteria</taxon>
        <taxon>Burkholderiales</taxon>
        <taxon>Burkholderiaceae</taxon>
        <taxon>Caballeronia</taxon>
    </lineage>
</organism>
<gene>
    <name evidence="1" type="ORF">EOS_03120</name>
</gene>
<dbReference type="EMBL" id="AEJF01000021">
    <property type="protein sequence ID" value="KLU27624.1"/>
    <property type="molecule type" value="Genomic_DNA"/>
</dbReference>
<accession>A0A0J1D4J6</accession>
<reference evidence="1 2" key="1">
    <citation type="journal article" date="2015" name="Genome Announc.">
        <title>Draft Genome Sequence of Burkholderia sp. Strain PML1(12), an Ectomycorrhizosphere-Inhabiting Bacterium with Effective Mineral-Weathering Ability.</title>
        <authorList>
            <person name="Uroz S."/>
            <person name="Oger P."/>
        </authorList>
    </citation>
    <scope>NUCLEOTIDE SEQUENCE [LARGE SCALE GENOMIC DNA]</scope>
    <source>
        <strain evidence="2">PML1(12)</strain>
    </source>
</reference>
<evidence type="ECO:0000313" key="1">
    <source>
        <dbReference type="EMBL" id="KLU27624.1"/>
    </source>
</evidence>
<dbReference type="PATRIC" id="fig|908627.4.peg.697"/>
<name>A0A0J1D4J6_9BURK</name>